<dbReference type="GeneID" id="98123553"/>
<proteinExistence type="predicted"/>
<evidence type="ECO:0000256" key="1">
    <source>
        <dbReference type="SAM" id="MobiDB-lite"/>
    </source>
</evidence>
<feature type="region of interest" description="Disordered" evidence="1">
    <location>
        <begin position="98"/>
        <end position="120"/>
    </location>
</feature>
<evidence type="ECO:0000313" key="2">
    <source>
        <dbReference type="EMBL" id="KAL2270435.1"/>
    </source>
</evidence>
<comment type="caution">
    <text evidence="2">The sequence shown here is derived from an EMBL/GenBank/DDBJ whole genome shotgun (WGS) entry which is preliminary data.</text>
</comment>
<organism evidence="2 3">
    <name type="scientific">Remersonia thermophila</name>
    <dbReference type="NCBI Taxonomy" id="72144"/>
    <lineage>
        <taxon>Eukaryota</taxon>
        <taxon>Fungi</taxon>
        <taxon>Dikarya</taxon>
        <taxon>Ascomycota</taxon>
        <taxon>Pezizomycotina</taxon>
        <taxon>Sordariomycetes</taxon>
        <taxon>Sordariomycetidae</taxon>
        <taxon>Sordariales</taxon>
        <taxon>Sordariales incertae sedis</taxon>
        <taxon>Remersonia</taxon>
    </lineage>
</organism>
<name>A0ABR4DJV4_9PEZI</name>
<gene>
    <name evidence="2" type="ORF">VTJ83DRAFT_2619</name>
</gene>
<dbReference type="RefSeq" id="XP_070869159.1">
    <property type="nucleotide sequence ID" value="XM_071008909.1"/>
</dbReference>
<dbReference type="EMBL" id="JAZGUE010000002">
    <property type="protein sequence ID" value="KAL2270435.1"/>
    <property type="molecule type" value="Genomic_DNA"/>
</dbReference>
<protein>
    <submittedName>
        <fullName evidence="2">Uncharacterized protein</fullName>
    </submittedName>
</protein>
<accession>A0ABR4DJV4</accession>
<reference evidence="2 3" key="1">
    <citation type="journal article" date="2024" name="Commun. Biol.">
        <title>Comparative genomic analysis of thermophilic fungi reveals convergent evolutionary adaptations and gene losses.</title>
        <authorList>
            <person name="Steindorff A.S."/>
            <person name="Aguilar-Pontes M.V."/>
            <person name="Robinson A.J."/>
            <person name="Andreopoulos B."/>
            <person name="LaButti K."/>
            <person name="Kuo A."/>
            <person name="Mondo S."/>
            <person name="Riley R."/>
            <person name="Otillar R."/>
            <person name="Haridas S."/>
            <person name="Lipzen A."/>
            <person name="Grimwood J."/>
            <person name="Schmutz J."/>
            <person name="Clum A."/>
            <person name="Reid I.D."/>
            <person name="Moisan M.C."/>
            <person name="Butler G."/>
            <person name="Nguyen T.T.M."/>
            <person name="Dewar K."/>
            <person name="Conant G."/>
            <person name="Drula E."/>
            <person name="Henrissat B."/>
            <person name="Hansel C."/>
            <person name="Singer S."/>
            <person name="Hutchinson M.I."/>
            <person name="de Vries R.P."/>
            <person name="Natvig D.O."/>
            <person name="Powell A.J."/>
            <person name="Tsang A."/>
            <person name="Grigoriev I.V."/>
        </authorList>
    </citation>
    <scope>NUCLEOTIDE SEQUENCE [LARGE SCALE GENOMIC DNA]</scope>
    <source>
        <strain evidence="2 3">ATCC 22073</strain>
    </source>
</reference>
<keyword evidence="3" id="KW-1185">Reference proteome</keyword>
<dbReference type="Proteomes" id="UP001600064">
    <property type="component" value="Unassembled WGS sequence"/>
</dbReference>
<evidence type="ECO:0000313" key="3">
    <source>
        <dbReference type="Proteomes" id="UP001600064"/>
    </source>
</evidence>
<feature type="compositionally biased region" description="Basic and acidic residues" evidence="1">
    <location>
        <begin position="98"/>
        <end position="113"/>
    </location>
</feature>
<sequence length="381" mass="41397">MASTTQHQLLAHFVEAMKAVYGPFDRITTPEAAARFAFPSHPGAGGHRGRYLWTDAFGVVNFVTLSRQASPSLPSSSDVYLALAKRLVHAVHDTLGRTRDGASRLPRATDQEPLKGGLRIGKPAAAGPDADGQYHHYLTLWMFALNRLAVAARDRRYNDLAVQLARAVHPHFLVRGGGGPPTSMVWKVSTDLDEVLVPSEGALDAVTGYVVFRLLQRTAARLGGGEQGSRAGGDDGVLSSEINDYKHLMEHGGRLRPRASRDPLDLGMGLWTCHWAPREPWAAAMAEAGLASARSVMDETRGVVARDPSRRLSFRELGACMGLRCVVGPGDALKERADAVVDFWRRHLDETTEEDLRPISKVMLAAAMVPGAWKNDSLADE</sequence>